<evidence type="ECO:0000259" key="2">
    <source>
        <dbReference type="Pfam" id="PF00135"/>
    </source>
</evidence>
<sequence length="558" mass="60736">MFPVLSLACGCLSTLLLSRSALAAEVTLPYGTFAGLDNYLSDSGVELPRPLTAFLNIPYAAPPTGQRRFAYPQPPLQANGTINSTEYGPVCLQAGSAKMDEDCLSLAVFAPNGTSKLDKLPVVIWIPGGAFNTGSGHAFNLASMVSNAPANYIGVSINYRLGALGFLPSNLTYRANLLNLGLYDQACAVEWVQKYISLFGGDPNQASSIEYNNRELLFTKHQVTLFGESAGATSIGYHLLRLNGNPPFKRVIMDSGGPTSRAFPNWTYPLYQTQTEEFLNLTGCFRGEDEAATFDCLRAVPQNNIKNASVAVFAKYNAAVTWPFQPVIDQKFISQAAHISWESGQLNKVPILTGFNSDEGSIFVPRNLNTTEQFQLFFKNLAPLISDSQLATVAELYPGPEVPGSPYANSPLSPQFSRVNAAYGDFAYIAQVQATAIYASKLGLPIWKYHFAHLTPSADLNLGVYHGSELPFVSASIAAAVPGELSDQAKLMNAYWSSFIVTGDPNKLLNGTAPYWTKYTTKNQTQIKLSNGTAYTKADDIRRNATDFWRSIPDILMH</sequence>
<dbReference type="InterPro" id="IPR029058">
    <property type="entry name" value="AB_hydrolase_fold"/>
</dbReference>
<evidence type="ECO:0000256" key="1">
    <source>
        <dbReference type="SAM" id="SignalP"/>
    </source>
</evidence>
<feature type="signal peptide" evidence="1">
    <location>
        <begin position="1"/>
        <end position="23"/>
    </location>
</feature>
<accession>A0A5N5QJ09</accession>
<organism evidence="3 4">
    <name type="scientific">Ceratobasidium theobromae</name>
    <dbReference type="NCBI Taxonomy" id="1582974"/>
    <lineage>
        <taxon>Eukaryota</taxon>
        <taxon>Fungi</taxon>
        <taxon>Dikarya</taxon>
        <taxon>Basidiomycota</taxon>
        <taxon>Agaricomycotina</taxon>
        <taxon>Agaricomycetes</taxon>
        <taxon>Cantharellales</taxon>
        <taxon>Ceratobasidiaceae</taxon>
        <taxon>Ceratobasidium</taxon>
    </lineage>
</organism>
<feature type="domain" description="Carboxylesterase type B" evidence="2">
    <location>
        <begin position="221"/>
        <end position="549"/>
    </location>
</feature>
<comment type="caution">
    <text evidence="3">The sequence shown here is derived from an EMBL/GenBank/DDBJ whole genome shotgun (WGS) entry which is preliminary data.</text>
</comment>
<reference evidence="3 4" key="1">
    <citation type="journal article" date="2019" name="Fungal Biol. Biotechnol.">
        <title>Draft genome sequence of fastidious pathogen Ceratobasidium theobromae, which causes vascular-streak dieback in Theobroma cacao.</title>
        <authorList>
            <person name="Ali S.S."/>
            <person name="Asman A."/>
            <person name="Shao J."/>
            <person name="Firmansyah A.P."/>
            <person name="Susilo A.W."/>
            <person name="Rosmana A."/>
            <person name="McMahon P."/>
            <person name="Junaid M."/>
            <person name="Guest D."/>
            <person name="Kheng T.Y."/>
            <person name="Meinhardt L.W."/>
            <person name="Bailey B.A."/>
        </authorList>
    </citation>
    <scope>NUCLEOTIDE SEQUENCE [LARGE SCALE GENOMIC DNA]</scope>
    <source>
        <strain evidence="3 4">CT2</strain>
    </source>
</reference>
<keyword evidence="4" id="KW-1185">Reference proteome</keyword>
<keyword evidence="1" id="KW-0732">Signal</keyword>
<evidence type="ECO:0000313" key="4">
    <source>
        <dbReference type="Proteomes" id="UP000383932"/>
    </source>
</evidence>
<feature type="domain" description="Carboxylesterase type B" evidence="2">
    <location>
        <begin position="25"/>
        <end position="205"/>
    </location>
</feature>
<dbReference type="SUPFAM" id="SSF53474">
    <property type="entry name" value="alpha/beta-Hydrolases"/>
    <property type="match status" value="1"/>
</dbReference>
<evidence type="ECO:0000313" key="3">
    <source>
        <dbReference type="EMBL" id="KAB5591730.1"/>
    </source>
</evidence>
<dbReference type="Proteomes" id="UP000383932">
    <property type="component" value="Unassembled WGS sequence"/>
</dbReference>
<proteinExistence type="predicted"/>
<dbReference type="InterPro" id="IPR002018">
    <property type="entry name" value="CarbesteraseB"/>
</dbReference>
<dbReference type="Gene3D" id="3.40.50.1820">
    <property type="entry name" value="alpha/beta hydrolase"/>
    <property type="match status" value="1"/>
</dbReference>
<feature type="chain" id="PRO_5024344528" evidence="1">
    <location>
        <begin position="24"/>
        <end position="558"/>
    </location>
</feature>
<dbReference type="InterPro" id="IPR050309">
    <property type="entry name" value="Type-B_Carboxylest/Lipase"/>
</dbReference>
<dbReference type="EMBL" id="SSOP01000092">
    <property type="protein sequence ID" value="KAB5591730.1"/>
    <property type="molecule type" value="Genomic_DNA"/>
</dbReference>
<dbReference type="OrthoDB" id="408631at2759"/>
<dbReference type="AlphaFoldDB" id="A0A5N5QJ09"/>
<name>A0A5N5QJ09_9AGAM</name>
<dbReference type="PANTHER" id="PTHR11559">
    <property type="entry name" value="CARBOXYLESTERASE"/>
    <property type="match status" value="1"/>
</dbReference>
<protein>
    <submittedName>
        <fullName evidence="3">Carboxylesterase</fullName>
    </submittedName>
</protein>
<gene>
    <name evidence="3" type="ORF">CTheo_4844</name>
</gene>
<dbReference type="Pfam" id="PF00135">
    <property type="entry name" value="COesterase"/>
    <property type="match status" value="2"/>
</dbReference>